<keyword evidence="2" id="KW-1185">Reference proteome</keyword>
<organism evidence="1 2">
    <name type="scientific">Setaria viridis</name>
    <name type="common">Green bristlegrass</name>
    <name type="synonym">Setaria italica subsp. viridis</name>
    <dbReference type="NCBI Taxonomy" id="4556"/>
    <lineage>
        <taxon>Eukaryota</taxon>
        <taxon>Viridiplantae</taxon>
        <taxon>Streptophyta</taxon>
        <taxon>Embryophyta</taxon>
        <taxon>Tracheophyta</taxon>
        <taxon>Spermatophyta</taxon>
        <taxon>Magnoliopsida</taxon>
        <taxon>Liliopsida</taxon>
        <taxon>Poales</taxon>
        <taxon>Poaceae</taxon>
        <taxon>PACMAD clade</taxon>
        <taxon>Panicoideae</taxon>
        <taxon>Panicodae</taxon>
        <taxon>Paniceae</taxon>
        <taxon>Cenchrinae</taxon>
        <taxon>Setaria</taxon>
    </lineage>
</organism>
<dbReference type="EMBL" id="CM016553">
    <property type="protein sequence ID" value="TKW35289.1"/>
    <property type="molecule type" value="Genomic_DNA"/>
</dbReference>
<evidence type="ECO:0000313" key="1">
    <source>
        <dbReference type="EMBL" id="TKW35289.1"/>
    </source>
</evidence>
<dbReference type="Gramene" id="TKW35289">
    <property type="protein sequence ID" value="TKW35289"/>
    <property type="gene ID" value="SEVIR_2G362900v2"/>
</dbReference>
<sequence>MASSVMKIPCRLASRYVFQFLMELELGWCVTVRPYGGTFGSSSIQPLGCRATVALSSIEAPSSARASGACFQPLPRCSTLLPAKGKCQAEADVLTGQA</sequence>
<gene>
    <name evidence="1" type="ORF">SEVIR_2G362900v2</name>
</gene>
<protein>
    <submittedName>
        <fullName evidence="1">Uncharacterized protein</fullName>
    </submittedName>
</protein>
<dbReference type="Proteomes" id="UP000298652">
    <property type="component" value="Chromosome 2"/>
</dbReference>
<reference evidence="1" key="1">
    <citation type="submission" date="2019-03" db="EMBL/GenBank/DDBJ databases">
        <title>WGS assembly of Setaria viridis.</title>
        <authorList>
            <person name="Huang P."/>
            <person name="Jenkins J."/>
            <person name="Grimwood J."/>
            <person name="Barry K."/>
            <person name="Healey A."/>
            <person name="Mamidi S."/>
            <person name="Sreedasyam A."/>
            <person name="Shu S."/>
            <person name="Feldman M."/>
            <person name="Wu J."/>
            <person name="Yu Y."/>
            <person name="Chen C."/>
            <person name="Johnson J."/>
            <person name="Rokhsar D."/>
            <person name="Baxter I."/>
            <person name="Schmutz J."/>
            <person name="Brutnell T."/>
            <person name="Kellogg E."/>
        </authorList>
    </citation>
    <scope>NUCLEOTIDE SEQUENCE [LARGE SCALE GENOMIC DNA]</scope>
</reference>
<accession>A0A4U6W3V1</accession>
<proteinExistence type="predicted"/>
<name>A0A4U6W3V1_SETVI</name>
<dbReference type="AlphaFoldDB" id="A0A4U6W3V1"/>
<evidence type="ECO:0000313" key="2">
    <source>
        <dbReference type="Proteomes" id="UP000298652"/>
    </source>
</evidence>